<protein>
    <submittedName>
        <fullName evidence="1">Uncharacterized protein</fullName>
    </submittedName>
</protein>
<accession>A0A286UU27</accession>
<organism evidence="1 2">
    <name type="scientific">Pyrrhoderma noxium</name>
    <dbReference type="NCBI Taxonomy" id="2282107"/>
    <lineage>
        <taxon>Eukaryota</taxon>
        <taxon>Fungi</taxon>
        <taxon>Dikarya</taxon>
        <taxon>Basidiomycota</taxon>
        <taxon>Agaricomycotina</taxon>
        <taxon>Agaricomycetes</taxon>
        <taxon>Hymenochaetales</taxon>
        <taxon>Hymenochaetaceae</taxon>
        <taxon>Pyrrhoderma</taxon>
    </lineage>
</organism>
<name>A0A286UU27_9AGAM</name>
<comment type="caution">
    <text evidence="1">The sequence shown here is derived from an EMBL/GenBank/DDBJ whole genome shotgun (WGS) entry which is preliminary data.</text>
</comment>
<sequence>MILSTSNDVLAKGDACNLNDHSDSPSHLRGDALKRVQRRRDCEEQLHLWQGTLLKGDEATPSDVQSDSNAPYLRVDAHERMNRRRENEETIRRYQGIILKEDVDNIFVDNTTPRMNERRFAVYGGKMLPEDPGCIRSAVSKMKEVTSSTTTITARRVRRKAVNYTEEVLAILEKDRSPAQSQTKGGNFDARHKGDVATFNHVNVKPSGTKASTIRYSKFVPCQDFNGNITRS</sequence>
<dbReference type="EMBL" id="NBII01000001">
    <property type="protein sequence ID" value="PAV23103.1"/>
    <property type="molecule type" value="Genomic_DNA"/>
</dbReference>
<dbReference type="AlphaFoldDB" id="A0A286UU27"/>
<evidence type="ECO:0000313" key="1">
    <source>
        <dbReference type="EMBL" id="PAV23103.1"/>
    </source>
</evidence>
<evidence type="ECO:0000313" key="2">
    <source>
        <dbReference type="Proteomes" id="UP000217199"/>
    </source>
</evidence>
<gene>
    <name evidence="1" type="ORF">PNOK_0017000</name>
</gene>
<proteinExistence type="predicted"/>
<dbReference type="Proteomes" id="UP000217199">
    <property type="component" value="Unassembled WGS sequence"/>
</dbReference>
<keyword evidence="2" id="KW-1185">Reference proteome</keyword>
<reference evidence="1 2" key="1">
    <citation type="journal article" date="2017" name="Mol. Ecol.">
        <title>Comparative and population genomic landscape of Phellinus noxius: A hypervariable fungus causing root rot in trees.</title>
        <authorList>
            <person name="Chung C.L."/>
            <person name="Lee T.J."/>
            <person name="Akiba M."/>
            <person name="Lee H.H."/>
            <person name="Kuo T.H."/>
            <person name="Liu D."/>
            <person name="Ke H.M."/>
            <person name="Yokoi T."/>
            <person name="Roa M.B."/>
            <person name="Lu M.J."/>
            <person name="Chang Y.Y."/>
            <person name="Ann P.J."/>
            <person name="Tsai J.N."/>
            <person name="Chen C.Y."/>
            <person name="Tzean S.S."/>
            <person name="Ota Y."/>
            <person name="Hattori T."/>
            <person name="Sahashi N."/>
            <person name="Liou R.F."/>
            <person name="Kikuchi T."/>
            <person name="Tsai I.J."/>
        </authorList>
    </citation>
    <scope>NUCLEOTIDE SEQUENCE [LARGE SCALE GENOMIC DNA]</scope>
    <source>
        <strain evidence="1 2">FFPRI411160</strain>
    </source>
</reference>
<dbReference type="InParanoid" id="A0A286UU27"/>